<comment type="caution">
    <text evidence="2">The sequence shown here is derived from an EMBL/GenBank/DDBJ whole genome shotgun (WGS) entry which is preliminary data.</text>
</comment>
<dbReference type="VEuPathDB" id="FungiDB:An15g03400"/>
<protein>
    <submittedName>
        <fullName evidence="2">Helix-loop-helix DNA-binding domain family protein</fullName>
    </submittedName>
</protein>
<name>A0A254UD20_ASPNG</name>
<dbReference type="AlphaFoldDB" id="A0A254UD20"/>
<reference evidence="3" key="1">
    <citation type="submission" date="2018-10" db="EMBL/GenBank/DDBJ databases">
        <title>FDA dAtabase for Regulatory Grade micrObial Sequences (FDA-ARGOS): Supporting development and validation of Infectious Disease Dx tests.</title>
        <authorList>
            <person name="Kerrigan L."/>
            <person name="Tallon L."/>
            <person name="Sadzewicz L."/>
            <person name="Sengamalay N."/>
            <person name="Ott S."/>
            <person name="Godinez A."/>
            <person name="Nagaraj S."/>
            <person name="Vavikolanu K."/>
            <person name="Nadendla S."/>
            <person name="George J."/>
            <person name="Sichtig H."/>
        </authorList>
    </citation>
    <scope>NUCLEOTIDE SEQUENCE [LARGE SCALE GENOMIC DNA]</scope>
    <source>
        <strain evidence="3">FDAARGOS_311</strain>
    </source>
</reference>
<gene>
    <name evidence="2" type="ORF">CAN33_0013110</name>
</gene>
<dbReference type="EMBL" id="NKJJ02000009">
    <property type="protein sequence ID" value="TPR03071.1"/>
    <property type="molecule type" value="Genomic_DNA"/>
</dbReference>
<keyword evidence="2" id="KW-0238">DNA-binding</keyword>
<dbReference type="GO" id="GO:0003677">
    <property type="term" value="F:DNA binding"/>
    <property type="evidence" value="ECO:0007669"/>
    <property type="project" value="UniProtKB-KW"/>
</dbReference>
<dbReference type="Proteomes" id="UP000197666">
    <property type="component" value="Unassembled WGS sequence"/>
</dbReference>
<proteinExistence type="predicted"/>
<dbReference type="VEuPathDB" id="FungiDB:ATCC64974_30100"/>
<evidence type="ECO:0000256" key="1">
    <source>
        <dbReference type="SAM" id="MobiDB-lite"/>
    </source>
</evidence>
<feature type="region of interest" description="Disordered" evidence="1">
    <location>
        <begin position="1"/>
        <end position="50"/>
    </location>
</feature>
<sequence>MESRKRKADDELDPSIAESVSEVNPATVDSAPGVDSMTANSVPGAEPITADSISKVDPAMAAYIEKRRKEKEDFLIRQGRALWANYWIPREKQLSRPFGPLPNHPEVIEVWQRNEADQETASSEFPPNGITDKNPPLSYDVIASILWKTKGHCPKAQAWLKSHEMDRLLRGNVIVRHYGRENLRKQALHNRYQMNLALQKLAMRSAQEVDDVKENQENEVTTPWDRILAAHDRLRKAMGEPEVFAHEILLW</sequence>
<evidence type="ECO:0000313" key="2">
    <source>
        <dbReference type="EMBL" id="TPR03071.1"/>
    </source>
</evidence>
<dbReference type="VEuPathDB" id="FungiDB:ASPNIDRAFT2_1183582"/>
<dbReference type="VEuPathDB" id="FungiDB:M747DRAFT_368568"/>
<organism evidence="2 3">
    <name type="scientific">Aspergillus niger</name>
    <dbReference type="NCBI Taxonomy" id="5061"/>
    <lineage>
        <taxon>Eukaryota</taxon>
        <taxon>Fungi</taxon>
        <taxon>Dikarya</taxon>
        <taxon>Ascomycota</taxon>
        <taxon>Pezizomycotina</taxon>
        <taxon>Eurotiomycetes</taxon>
        <taxon>Eurotiomycetidae</taxon>
        <taxon>Eurotiales</taxon>
        <taxon>Aspergillaceae</taxon>
        <taxon>Aspergillus</taxon>
        <taxon>Aspergillus subgen. Circumdati</taxon>
    </lineage>
</organism>
<evidence type="ECO:0000313" key="3">
    <source>
        <dbReference type="Proteomes" id="UP000197666"/>
    </source>
</evidence>
<accession>A0A254UD20</accession>